<evidence type="ECO:0000313" key="2">
    <source>
        <dbReference type="Proteomes" id="UP000071561"/>
    </source>
</evidence>
<sequence>MFSTSLTPSQETGKLKVMHLKRFWEKTLFKRNGKIIDNELRGEWRFDKVLLSALGLGLEQTSVYLFANAPDFEEFEDWIIETAGMPVPETIARYNNEFGGKNLLNKDIPDVLSNEQLKCWDQNGYLILKNAVSKKECDETIEIICQSIKVKREESETWYQHHASRQGIMVQLFQHPAIQKNRESAIIRQAYEQLWGRTDLWCTADRVGFNPPETAEWKFPGPDLHWDVSLSLPVPFGLQGILYLADTASNQGALTVVPGFQDRLENWMSELPAGANPRQQDLHALGSFPIAANAGDFIIWHQALPHGSSPNTSQKPRFVQYINYEPLNLFEAEKWI</sequence>
<evidence type="ECO:0000313" key="1">
    <source>
        <dbReference type="EMBL" id="AMP97901.1"/>
    </source>
</evidence>
<dbReference type="PANTHER" id="PTHR31630:SF6">
    <property type="entry name" value="PHYTANOYL-COA DIOXYGENASE-RELATED"/>
    <property type="match status" value="1"/>
</dbReference>
<reference evidence="1 2" key="1">
    <citation type="submission" date="2016-03" db="EMBL/GenBank/DDBJ databases">
        <title>Complete genome sequence of Pedobacter cryoconitis PAMC 27485.</title>
        <authorList>
            <person name="Lee J."/>
            <person name="Kim O.-S."/>
        </authorList>
    </citation>
    <scope>NUCLEOTIDE SEQUENCE [LARGE SCALE GENOMIC DNA]</scope>
    <source>
        <strain evidence="1 2">PAMC 27485</strain>
    </source>
</reference>
<protein>
    <submittedName>
        <fullName evidence="1">Phytanoyl-CoA dioxygenase</fullName>
    </submittedName>
</protein>
<organism evidence="1 2">
    <name type="scientific">Pedobacter cryoconitis</name>
    <dbReference type="NCBI Taxonomy" id="188932"/>
    <lineage>
        <taxon>Bacteria</taxon>
        <taxon>Pseudomonadati</taxon>
        <taxon>Bacteroidota</taxon>
        <taxon>Sphingobacteriia</taxon>
        <taxon>Sphingobacteriales</taxon>
        <taxon>Sphingobacteriaceae</taxon>
        <taxon>Pedobacter</taxon>
    </lineage>
</organism>
<proteinExistence type="predicted"/>
<dbReference type="RefSeq" id="WP_068397210.1">
    <property type="nucleotide sequence ID" value="NZ_CP014504.1"/>
</dbReference>
<keyword evidence="1" id="KW-0223">Dioxygenase</keyword>
<dbReference type="Pfam" id="PF05721">
    <property type="entry name" value="PhyH"/>
    <property type="match status" value="1"/>
</dbReference>
<keyword evidence="2" id="KW-1185">Reference proteome</keyword>
<dbReference type="OrthoDB" id="1157001at2"/>
<keyword evidence="1" id="KW-0560">Oxidoreductase</keyword>
<dbReference type="InterPro" id="IPR008775">
    <property type="entry name" value="Phytyl_CoA_dOase-like"/>
</dbReference>
<gene>
    <name evidence="1" type="ORF">AY601_0964</name>
</gene>
<dbReference type="GO" id="GO:0016706">
    <property type="term" value="F:2-oxoglutarate-dependent dioxygenase activity"/>
    <property type="evidence" value="ECO:0007669"/>
    <property type="project" value="UniProtKB-ARBA"/>
</dbReference>
<name>A0A127V9Q3_9SPHI</name>
<dbReference type="EMBL" id="CP014504">
    <property type="protein sequence ID" value="AMP97901.1"/>
    <property type="molecule type" value="Genomic_DNA"/>
</dbReference>
<dbReference type="PATRIC" id="fig|188932.3.peg.993"/>
<dbReference type="Gene3D" id="2.60.120.620">
    <property type="entry name" value="q2cbj1_9rhob like domain"/>
    <property type="match status" value="1"/>
</dbReference>
<dbReference type="KEGG" id="pcm:AY601_0964"/>
<dbReference type="SUPFAM" id="SSF51197">
    <property type="entry name" value="Clavaminate synthase-like"/>
    <property type="match status" value="1"/>
</dbReference>
<accession>A0A127V9Q3</accession>
<dbReference type="PANTHER" id="PTHR31630">
    <property type="entry name" value="PHYTANOYL-COA DIOXYGENASE-RELATED-RELATED"/>
    <property type="match status" value="1"/>
</dbReference>
<dbReference type="Proteomes" id="UP000071561">
    <property type="component" value="Chromosome"/>
</dbReference>
<dbReference type="AlphaFoldDB" id="A0A127V9Q3"/>